<gene>
    <name evidence="1" type="ORF">EPJ67_09065</name>
</gene>
<dbReference type="AlphaFoldDB" id="A0A5C8G2X9"/>
<proteinExistence type="predicted"/>
<evidence type="ECO:0000313" key="2">
    <source>
        <dbReference type="Proteomes" id="UP000325013"/>
    </source>
</evidence>
<reference evidence="1 2" key="1">
    <citation type="journal article" date="1992" name="Lakartidningen">
        <title>[Penicillin V and not amoxicillin is the first choice preparation in acute otitis].</title>
        <authorList>
            <person name="Kamme C."/>
            <person name="Lundgren K."/>
            <person name="Prellner K."/>
        </authorList>
    </citation>
    <scope>NUCLEOTIDE SEQUENCE [LARGE SCALE GENOMIC DNA]</scope>
    <source>
        <strain evidence="1 2">PC2777IV</strain>
    </source>
</reference>
<dbReference type="RefSeq" id="WP_147529293.1">
    <property type="nucleotide sequence ID" value="NZ_SAYJ01000017.1"/>
</dbReference>
<evidence type="ECO:0000313" key="1">
    <source>
        <dbReference type="EMBL" id="TXJ56383.1"/>
    </source>
</evidence>
<dbReference type="SUPFAM" id="SSF50630">
    <property type="entry name" value="Acid proteases"/>
    <property type="match status" value="1"/>
</dbReference>
<dbReference type="Proteomes" id="UP000325013">
    <property type="component" value="Unassembled WGS sequence"/>
</dbReference>
<dbReference type="InterPro" id="IPR021109">
    <property type="entry name" value="Peptidase_aspartic_dom_sf"/>
</dbReference>
<name>A0A5C8G2X9_9SPIR</name>
<protein>
    <recommendedName>
        <fullName evidence="3">Peptidase A2 domain-containing protein</fullName>
    </recommendedName>
</protein>
<dbReference type="Pfam" id="PF13975">
    <property type="entry name" value="gag-asp_proteas"/>
    <property type="match status" value="1"/>
</dbReference>
<dbReference type="EMBL" id="SAYJ01000017">
    <property type="protein sequence ID" value="TXJ56383.1"/>
    <property type="molecule type" value="Genomic_DNA"/>
</dbReference>
<evidence type="ECO:0008006" key="3">
    <source>
        <dbReference type="Google" id="ProtNLM"/>
    </source>
</evidence>
<dbReference type="OrthoDB" id="378744at2"/>
<accession>A0A5C8G2X9</accession>
<dbReference type="Gene3D" id="2.40.70.10">
    <property type="entry name" value="Acid Proteases"/>
    <property type="match status" value="1"/>
</dbReference>
<sequence>MLNKKIPHFAFSIKYKGIARELISDIEIINPLNNQRKKYKAIWDTGATNTVITSKVLKELSLTIVDIATIVGVNSEPEHAQVALFNLLLPNNVSIKGVRGSVCTIGGDADILIGMDIIKFGDFAISNGEGQTLFSFAIPPFENKTDLLEKANKTNKNNKLTN</sequence>
<comment type="caution">
    <text evidence="1">The sequence shown here is derived from an EMBL/GenBank/DDBJ whole genome shotgun (WGS) entry which is preliminary data.</text>
</comment>
<organism evidence="1 2">
    <name type="scientific">Brachyspira aalborgi</name>
    <dbReference type="NCBI Taxonomy" id="29522"/>
    <lineage>
        <taxon>Bacteria</taxon>
        <taxon>Pseudomonadati</taxon>
        <taxon>Spirochaetota</taxon>
        <taxon>Spirochaetia</taxon>
        <taxon>Brachyspirales</taxon>
        <taxon>Brachyspiraceae</taxon>
        <taxon>Brachyspira</taxon>
    </lineage>
</organism>